<dbReference type="AlphaFoldDB" id="A0A4P8IRE1"/>
<evidence type="ECO:0000259" key="2">
    <source>
        <dbReference type="Pfam" id="PF03807"/>
    </source>
</evidence>
<protein>
    <submittedName>
        <fullName evidence="3">DNA-binding protein</fullName>
    </submittedName>
</protein>
<gene>
    <name evidence="3" type="ORF">FAZ95_14415</name>
</gene>
<dbReference type="SUPFAM" id="SSF51735">
    <property type="entry name" value="NAD(P)-binding Rossmann-fold domains"/>
    <property type="match status" value="1"/>
</dbReference>
<dbReference type="Proteomes" id="UP000298656">
    <property type="component" value="Chromosome 1"/>
</dbReference>
<evidence type="ECO:0000256" key="1">
    <source>
        <dbReference type="ARBA" id="ARBA00023002"/>
    </source>
</evidence>
<keyword evidence="3" id="KW-0238">DNA-binding</keyword>
<proteinExistence type="predicted"/>
<keyword evidence="1" id="KW-0560">Oxidoreductase</keyword>
<dbReference type="InterPro" id="IPR051267">
    <property type="entry name" value="STEAP_metalloreductase"/>
</dbReference>
<dbReference type="KEGG" id="tvl:FAZ95_14415"/>
<dbReference type="RefSeq" id="WP_137333084.1">
    <property type="nucleotide sequence ID" value="NZ_CP040077.1"/>
</dbReference>
<name>A0A4P8IRE1_9BURK</name>
<dbReference type="InterPro" id="IPR036291">
    <property type="entry name" value="NAD(P)-bd_dom_sf"/>
</dbReference>
<dbReference type="PANTHER" id="PTHR14239">
    <property type="entry name" value="DUDULIN-RELATED"/>
    <property type="match status" value="1"/>
</dbReference>
<dbReference type="OrthoDB" id="5499754at2"/>
<dbReference type="GO" id="GO:0003677">
    <property type="term" value="F:DNA binding"/>
    <property type="evidence" value="ECO:0007669"/>
    <property type="project" value="UniProtKB-KW"/>
</dbReference>
<dbReference type="Pfam" id="PF03807">
    <property type="entry name" value="F420_oxidored"/>
    <property type="match status" value="1"/>
</dbReference>
<sequence length="215" mass="22827">MKVGVLGSGVVGRALGAGFVKHGHDTMLGTRDPQKSDVQDWVSDTSGARAGTFEQAAQFGELIVLAVLGRIAGSVIALAGAENLSGKTVIDATNPLADEPPVSGILKYTTGPNESLGEWIQGQLPQAHVVKAFNSVGNTLMVNPYFSQGTPTMFLCGDDDNAKAQVSAIARQFGWEPYDCGSIVSARALEPLCMLWCLPGFLRNDWHHALKMLTE</sequence>
<evidence type="ECO:0000313" key="4">
    <source>
        <dbReference type="Proteomes" id="UP000298656"/>
    </source>
</evidence>
<dbReference type="EMBL" id="CP040077">
    <property type="protein sequence ID" value="QCP50265.1"/>
    <property type="molecule type" value="Genomic_DNA"/>
</dbReference>
<dbReference type="Gene3D" id="3.40.50.720">
    <property type="entry name" value="NAD(P)-binding Rossmann-like Domain"/>
    <property type="match status" value="1"/>
</dbReference>
<dbReference type="InterPro" id="IPR028939">
    <property type="entry name" value="P5C_Rdtase_cat_N"/>
</dbReference>
<dbReference type="GO" id="GO:0016491">
    <property type="term" value="F:oxidoreductase activity"/>
    <property type="evidence" value="ECO:0007669"/>
    <property type="project" value="UniProtKB-KW"/>
</dbReference>
<feature type="domain" description="Pyrroline-5-carboxylate reductase catalytic N-terminal" evidence="2">
    <location>
        <begin position="2"/>
        <end position="95"/>
    </location>
</feature>
<evidence type="ECO:0000313" key="3">
    <source>
        <dbReference type="EMBL" id="QCP50265.1"/>
    </source>
</evidence>
<keyword evidence="4" id="KW-1185">Reference proteome</keyword>
<organism evidence="3 4">
    <name type="scientific">Trinickia violacea</name>
    <dbReference type="NCBI Taxonomy" id="2571746"/>
    <lineage>
        <taxon>Bacteria</taxon>
        <taxon>Pseudomonadati</taxon>
        <taxon>Pseudomonadota</taxon>
        <taxon>Betaproteobacteria</taxon>
        <taxon>Burkholderiales</taxon>
        <taxon>Burkholderiaceae</taxon>
        <taxon>Trinickia</taxon>
    </lineage>
</organism>
<reference evidence="3 4" key="1">
    <citation type="submission" date="2019-05" db="EMBL/GenBank/DDBJ databases">
        <title>Burkholderia sp. DHOD12, isolated from subtropical forest soil.</title>
        <authorList>
            <person name="Gao Z.-H."/>
            <person name="Qiu L.-H."/>
        </authorList>
    </citation>
    <scope>NUCLEOTIDE SEQUENCE [LARGE SCALE GENOMIC DNA]</scope>
    <source>
        <strain evidence="3 4">DHOD12</strain>
    </source>
</reference>
<accession>A0A4P8IRE1</accession>